<feature type="non-terminal residue" evidence="2">
    <location>
        <position position="315"/>
    </location>
</feature>
<dbReference type="AlphaFoldDB" id="A0A6J4IJK9"/>
<protein>
    <submittedName>
        <fullName evidence="2">Uncharacterized protein</fullName>
    </submittedName>
</protein>
<feature type="compositionally biased region" description="Basic residues" evidence="1">
    <location>
        <begin position="84"/>
        <end position="96"/>
    </location>
</feature>
<feature type="compositionally biased region" description="Basic residues" evidence="1">
    <location>
        <begin position="40"/>
        <end position="60"/>
    </location>
</feature>
<sequence>EDRSFAVRAEPRWGRPGGAHDVRPAGRRRRLLVRLVGQHLRARRPHRPRRGRQPRPRHRARDGGRADVPPSPRRPGPAGPHRAGGARRPPRARHRALPPAGDRGHVRAVLRQARPPHEGVPRDPPAAARHRQGVLPGGVAHGQDGLGEVQRPAGARVPRRHGAPDAAPGRRRGRGDDPLDDRPEDGRVARAAQAARGGRGRRPSHPARRVRPAGGGDRRPGGGPHLRRQGVQHLQRPPLLPGHARHRGCRRTGRRGHRWRRGLGRRADRRPRHDGCHRLRRRCVRHRGRCRADPGAAVVAGSRRRRRADELRPRL</sequence>
<feature type="compositionally biased region" description="Basic residues" evidence="1">
    <location>
        <begin position="198"/>
        <end position="211"/>
    </location>
</feature>
<evidence type="ECO:0000256" key="1">
    <source>
        <dbReference type="SAM" id="MobiDB-lite"/>
    </source>
</evidence>
<evidence type="ECO:0000313" key="2">
    <source>
        <dbReference type="EMBL" id="CAA9254324.1"/>
    </source>
</evidence>
<feature type="non-terminal residue" evidence="2">
    <location>
        <position position="1"/>
    </location>
</feature>
<dbReference type="EMBL" id="CADCSY010000110">
    <property type="protein sequence ID" value="CAA9254324.1"/>
    <property type="molecule type" value="Genomic_DNA"/>
</dbReference>
<feature type="compositionally biased region" description="Basic and acidic residues" evidence="1">
    <location>
        <begin position="1"/>
        <end position="24"/>
    </location>
</feature>
<gene>
    <name evidence="2" type="ORF">AVDCRST_MAG20-2510</name>
</gene>
<feature type="compositionally biased region" description="Pro residues" evidence="1">
    <location>
        <begin position="69"/>
        <end position="78"/>
    </location>
</feature>
<feature type="compositionally biased region" description="Basic residues" evidence="1">
    <location>
        <begin position="243"/>
        <end position="270"/>
    </location>
</feature>
<accession>A0A6J4IJK9</accession>
<feature type="compositionally biased region" description="Basic and acidic residues" evidence="1">
    <location>
        <begin position="174"/>
        <end position="188"/>
    </location>
</feature>
<proteinExistence type="predicted"/>
<feature type="region of interest" description="Disordered" evidence="1">
    <location>
        <begin position="1"/>
        <end position="272"/>
    </location>
</feature>
<reference evidence="2" key="1">
    <citation type="submission" date="2020-02" db="EMBL/GenBank/DDBJ databases">
        <authorList>
            <person name="Meier V. D."/>
        </authorList>
    </citation>
    <scope>NUCLEOTIDE SEQUENCE</scope>
    <source>
        <strain evidence="2">AVDCRST_MAG20</strain>
    </source>
</reference>
<name>A0A6J4IJK9_9ACTN</name>
<organism evidence="2">
    <name type="scientific">uncultured Acidimicrobiales bacterium</name>
    <dbReference type="NCBI Taxonomy" id="310071"/>
    <lineage>
        <taxon>Bacteria</taxon>
        <taxon>Bacillati</taxon>
        <taxon>Actinomycetota</taxon>
        <taxon>Acidimicrobiia</taxon>
        <taxon>Acidimicrobiales</taxon>
        <taxon>environmental samples</taxon>
    </lineage>
</organism>